<proteinExistence type="predicted"/>
<evidence type="ECO:0000313" key="3">
    <source>
        <dbReference type="Proteomes" id="UP001501729"/>
    </source>
</evidence>
<name>A0AAV3UCU6_9EURY</name>
<reference evidence="2 3" key="1">
    <citation type="journal article" date="2019" name="Int. J. Syst. Evol. Microbiol.">
        <title>The Global Catalogue of Microorganisms (GCM) 10K type strain sequencing project: providing services to taxonomists for standard genome sequencing and annotation.</title>
        <authorList>
            <consortium name="The Broad Institute Genomics Platform"/>
            <consortium name="The Broad Institute Genome Sequencing Center for Infectious Disease"/>
            <person name="Wu L."/>
            <person name="Ma J."/>
        </authorList>
    </citation>
    <scope>NUCLEOTIDE SEQUENCE [LARGE SCALE GENOMIC DNA]</scope>
    <source>
        <strain evidence="2 3">JCM 17504</strain>
    </source>
</reference>
<dbReference type="EMBL" id="BAABKX010000001">
    <property type="protein sequence ID" value="GAA5041662.1"/>
    <property type="molecule type" value="Genomic_DNA"/>
</dbReference>
<keyword evidence="3" id="KW-1185">Reference proteome</keyword>
<keyword evidence="1" id="KW-0472">Membrane</keyword>
<evidence type="ECO:0000256" key="1">
    <source>
        <dbReference type="SAM" id="Phobius"/>
    </source>
</evidence>
<sequence>MDARILLQQSTNGIGGSPLVIVLALLGLFVTVALSLVVAYLVVRGYRRNRNRARLFLAAGLILLTTGPILIQLVLTNFMAVPAVVRSAAANASKLLGLGAMLYAIYGVSNPRTNTKTGDAGGSRVRR</sequence>
<dbReference type="AlphaFoldDB" id="A0AAV3UCU6"/>
<keyword evidence="1" id="KW-0812">Transmembrane</keyword>
<keyword evidence="1" id="KW-1133">Transmembrane helix</keyword>
<feature type="transmembrane region" description="Helical" evidence="1">
    <location>
        <begin position="55"/>
        <end position="75"/>
    </location>
</feature>
<dbReference type="Pfam" id="PF24365">
    <property type="entry name" value="DUF7521"/>
    <property type="match status" value="1"/>
</dbReference>
<feature type="transmembrane region" description="Helical" evidence="1">
    <location>
        <begin position="20"/>
        <end position="43"/>
    </location>
</feature>
<evidence type="ECO:0000313" key="2">
    <source>
        <dbReference type="EMBL" id="GAA5041662.1"/>
    </source>
</evidence>
<dbReference type="InterPro" id="IPR055943">
    <property type="entry name" value="DUF7521"/>
</dbReference>
<gene>
    <name evidence="2" type="ORF">GCM10025751_04100</name>
</gene>
<comment type="caution">
    <text evidence="2">The sequence shown here is derived from an EMBL/GenBank/DDBJ whole genome shotgun (WGS) entry which is preliminary data.</text>
</comment>
<dbReference type="GeneID" id="68615102"/>
<feature type="transmembrane region" description="Helical" evidence="1">
    <location>
        <begin position="87"/>
        <end position="106"/>
    </location>
</feature>
<dbReference type="RefSeq" id="WP_227775206.1">
    <property type="nucleotide sequence ID" value="NZ_BAABKX010000001.1"/>
</dbReference>
<protein>
    <submittedName>
        <fullName evidence="2">Uncharacterized protein</fullName>
    </submittedName>
</protein>
<accession>A0AAV3UCU6</accession>
<dbReference type="Proteomes" id="UP001501729">
    <property type="component" value="Unassembled WGS sequence"/>
</dbReference>
<organism evidence="2 3">
    <name type="scientific">Haladaptatus pallidirubidus</name>
    <dbReference type="NCBI Taxonomy" id="1008152"/>
    <lineage>
        <taxon>Archaea</taxon>
        <taxon>Methanobacteriati</taxon>
        <taxon>Methanobacteriota</taxon>
        <taxon>Stenosarchaea group</taxon>
        <taxon>Halobacteria</taxon>
        <taxon>Halobacteriales</taxon>
        <taxon>Haladaptataceae</taxon>
        <taxon>Haladaptatus</taxon>
    </lineage>
</organism>